<accession>A0A6J4RCZ6</accession>
<dbReference type="AlphaFoldDB" id="A0A6J4RCZ6"/>
<dbReference type="EMBL" id="CADCVE010000096">
    <property type="protein sequence ID" value="CAA9464191.1"/>
    <property type="molecule type" value="Genomic_DNA"/>
</dbReference>
<feature type="non-terminal residue" evidence="1">
    <location>
        <position position="1"/>
    </location>
</feature>
<evidence type="ECO:0000313" key="1">
    <source>
        <dbReference type="EMBL" id="CAA9464191.1"/>
    </source>
</evidence>
<gene>
    <name evidence="1" type="ORF">AVDCRST_MAG28-3758</name>
</gene>
<organism evidence="1">
    <name type="scientific">uncultured Rubrobacteraceae bacterium</name>
    <dbReference type="NCBI Taxonomy" id="349277"/>
    <lineage>
        <taxon>Bacteria</taxon>
        <taxon>Bacillati</taxon>
        <taxon>Actinomycetota</taxon>
        <taxon>Rubrobacteria</taxon>
        <taxon>Rubrobacterales</taxon>
        <taxon>Rubrobacteraceae</taxon>
        <taxon>environmental samples</taxon>
    </lineage>
</organism>
<reference evidence="1" key="1">
    <citation type="submission" date="2020-02" db="EMBL/GenBank/DDBJ databases">
        <authorList>
            <person name="Meier V. D."/>
        </authorList>
    </citation>
    <scope>NUCLEOTIDE SEQUENCE</scope>
    <source>
        <strain evidence="1">AVDCRST_MAG28</strain>
    </source>
</reference>
<sequence>ALTARVEDAVGVVDEAEEDGYGLFRAVEAWGMVRLGHPALLWSGNSGRMAPFLHR</sequence>
<protein>
    <submittedName>
        <fullName evidence="1">Uncharacterized protein</fullName>
    </submittedName>
</protein>
<name>A0A6J4RCZ6_9ACTN</name>
<proteinExistence type="predicted"/>